<feature type="chain" id="PRO_5034808979" evidence="2">
    <location>
        <begin position="21"/>
        <end position="228"/>
    </location>
</feature>
<proteinExistence type="predicted"/>
<sequence>MKAQLLTTAVLFTLPGLSAASKWKKSSTSDYTPIKTSSCDESSSTVETSSWEESPSVETTSVKTSSCEESTSVESSSIETSSTPECDSSTKETPSSIIPTIPTTKYVPPHSEIKNETSCETKTTVITTSGTLCTTGYKVITTTGISGTTVVYTTLCPLPSTPVETSNVVISTSKPIPATSIFTSAIYHNITSEEGSTVPAISHFEGVGNLQKASYGAALISVAAYLLL</sequence>
<comment type="caution">
    <text evidence="3">The sequence shown here is derived from an EMBL/GenBank/DDBJ whole genome shotgun (WGS) entry which is preliminary data.</text>
</comment>
<name>A0A8H6BN81_DEKBR</name>
<evidence type="ECO:0000313" key="4">
    <source>
        <dbReference type="Proteomes" id="UP000568158"/>
    </source>
</evidence>
<accession>A0A8H6BN81</accession>
<dbReference type="Proteomes" id="UP000568158">
    <property type="component" value="Unassembled WGS sequence"/>
</dbReference>
<keyword evidence="2" id="KW-0732">Signal</keyword>
<organism evidence="3 4">
    <name type="scientific">Dekkera bruxellensis</name>
    <name type="common">Brettanomyces custersii</name>
    <dbReference type="NCBI Taxonomy" id="5007"/>
    <lineage>
        <taxon>Eukaryota</taxon>
        <taxon>Fungi</taxon>
        <taxon>Dikarya</taxon>
        <taxon>Ascomycota</taxon>
        <taxon>Saccharomycotina</taxon>
        <taxon>Pichiomycetes</taxon>
        <taxon>Pichiales</taxon>
        <taxon>Pichiaceae</taxon>
        <taxon>Brettanomyces</taxon>
    </lineage>
</organism>
<feature type="region of interest" description="Disordered" evidence="1">
    <location>
        <begin position="22"/>
        <end position="109"/>
    </location>
</feature>
<dbReference type="AlphaFoldDB" id="A0A8H6BN81"/>
<gene>
    <name evidence="3" type="ORF">HII12_001149</name>
</gene>
<protein>
    <submittedName>
        <fullName evidence="3">Uncharacterized protein</fullName>
    </submittedName>
</protein>
<feature type="compositionally biased region" description="Low complexity" evidence="1">
    <location>
        <begin position="36"/>
        <end position="83"/>
    </location>
</feature>
<evidence type="ECO:0000313" key="3">
    <source>
        <dbReference type="EMBL" id="KAF6014732.1"/>
    </source>
</evidence>
<evidence type="ECO:0000256" key="2">
    <source>
        <dbReference type="SAM" id="SignalP"/>
    </source>
</evidence>
<evidence type="ECO:0000256" key="1">
    <source>
        <dbReference type="SAM" id="MobiDB-lite"/>
    </source>
</evidence>
<dbReference type="EMBL" id="JABCYN010000012">
    <property type="protein sequence ID" value="KAF6014732.1"/>
    <property type="molecule type" value="Genomic_DNA"/>
</dbReference>
<feature type="signal peptide" evidence="2">
    <location>
        <begin position="1"/>
        <end position="20"/>
    </location>
</feature>
<feature type="compositionally biased region" description="Low complexity" evidence="1">
    <location>
        <begin position="91"/>
        <end position="105"/>
    </location>
</feature>
<reference evidence="3 4" key="1">
    <citation type="journal article" date="2020" name="Appl. Microbiol. Biotechnol.">
        <title>Targeted gene deletion in Brettanomyces bruxellensis with an expression-free CRISPR-Cas9 system.</title>
        <authorList>
            <person name="Varela C."/>
            <person name="Bartel C."/>
            <person name="Onetto C."/>
            <person name="Borneman A."/>
        </authorList>
    </citation>
    <scope>NUCLEOTIDE SEQUENCE [LARGE SCALE GENOMIC DNA]</scope>
    <source>
        <strain evidence="3 4">AWRI1613</strain>
    </source>
</reference>